<dbReference type="SMART" id="SM00228">
    <property type="entry name" value="PDZ"/>
    <property type="match status" value="3"/>
</dbReference>
<dbReference type="PRINTS" id="PR00935">
    <property type="entry name" value="BAND41"/>
</dbReference>
<feature type="compositionally biased region" description="Polar residues" evidence="1">
    <location>
        <begin position="592"/>
        <end position="606"/>
    </location>
</feature>
<dbReference type="Proteomes" id="UP000887565">
    <property type="component" value="Unplaced"/>
</dbReference>
<feature type="compositionally biased region" description="Low complexity" evidence="1">
    <location>
        <begin position="580"/>
        <end position="590"/>
    </location>
</feature>
<feature type="compositionally biased region" description="Low complexity" evidence="1">
    <location>
        <begin position="730"/>
        <end position="745"/>
    </location>
</feature>
<keyword evidence="4" id="KW-1185">Reference proteome</keyword>
<feature type="compositionally biased region" description="Basic and acidic residues" evidence="1">
    <location>
        <begin position="702"/>
        <end position="717"/>
    </location>
</feature>
<dbReference type="OMA" id="EWRANDD"/>
<feature type="compositionally biased region" description="Polar residues" evidence="1">
    <location>
        <begin position="692"/>
        <end position="701"/>
    </location>
</feature>
<dbReference type="Pfam" id="PF09380">
    <property type="entry name" value="FERM_C"/>
    <property type="match status" value="1"/>
</dbReference>
<evidence type="ECO:0000256" key="1">
    <source>
        <dbReference type="SAM" id="MobiDB-lite"/>
    </source>
</evidence>
<dbReference type="PROSITE" id="PS00661">
    <property type="entry name" value="FERM_2"/>
    <property type="match status" value="1"/>
</dbReference>
<dbReference type="InterPro" id="IPR001478">
    <property type="entry name" value="PDZ"/>
</dbReference>
<feature type="region of interest" description="Disordered" evidence="1">
    <location>
        <begin position="529"/>
        <end position="606"/>
    </location>
</feature>
<dbReference type="InterPro" id="IPR036034">
    <property type="entry name" value="PDZ_sf"/>
</dbReference>
<dbReference type="SUPFAM" id="SSF50729">
    <property type="entry name" value="PH domain-like"/>
    <property type="match status" value="1"/>
</dbReference>
<protein>
    <submittedName>
        <fullName evidence="5">Uncharacterized protein</fullName>
    </submittedName>
</protein>
<feature type="domain" description="FERM" evidence="2">
    <location>
        <begin position="1"/>
        <end position="292"/>
    </location>
</feature>
<dbReference type="InterPro" id="IPR019747">
    <property type="entry name" value="FERM_CS"/>
</dbReference>
<evidence type="ECO:0000313" key="5">
    <source>
        <dbReference type="WBParaSite" id="nRc.2.0.1.t39474-RA"/>
    </source>
</evidence>
<dbReference type="InterPro" id="IPR018980">
    <property type="entry name" value="FERM_PH-like_C"/>
</dbReference>
<evidence type="ECO:0000259" key="3">
    <source>
        <dbReference type="PROSITE" id="PS50106"/>
    </source>
</evidence>
<dbReference type="PROSITE" id="PS50057">
    <property type="entry name" value="FERM_3"/>
    <property type="match status" value="1"/>
</dbReference>
<dbReference type="Gene3D" id="1.20.80.10">
    <property type="match status" value="1"/>
</dbReference>
<dbReference type="SMART" id="SM01196">
    <property type="entry name" value="FERM_C"/>
    <property type="match status" value="1"/>
</dbReference>
<dbReference type="Gene3D" id="2.30.42.10">
    <property type="match status" value="3"/>
</dbReference>
<dbReference type="PANTHER" id="PTHR46900:SF2">
    <property type="entry name" value="TYROSINE-PROTEIN PHOSPHATASE NON-RECEPTOR TYPE 13"/>
    <property type="match status" value="1"/>
</dbReference>
<dbReference type="InterPro" id="IPR019749">
    <property type="entry name" value="Band_41_domain"/>
</dbReference>
<dbReference type="AlphaFoldDB" id="A0A915KN57"/>
<organism evidence="4 5">
    <name type="scientific">Romanomermis culicivorax</name>
    <name type="common">Nematode worm</name>
    <dbReference type="NCBI Taxonomy" id="13658"/>
    <lineage>
        <taxon>Eukaryota</taxon>
        <taxon>Metazoa</taxon>
        <taxon>Ecdysozoa</taxon>
        <taxon>Nematoda</taxon>
        <taxon>Enoplea</taxon>
        <taxon>Dorylaimia</taxon>
        <taxon>Mermithida</taxon>
        <taxon>Mermithoidea</taxon>
        <taxon>Mermithidae</taxon>
        <taxon>Romanomermis</taxon>
    </lineage>
</organism>
<dbReference type="InterPro" id="IPR000299">
    <property type="entry name" value="FERM_domain"/>
</dbReference>
<reference evidence="5" key="1">
    <citation type="submission" date="2022-11" db="UniProtKB">
        <authorList>
            <consortium name="WormBaseParasite"/>
        </authorList>
    </citation>
    <scope>IDENTIFICATION</scope>
</reference>
<dbReference type="InterPro" id="IPR011993">
    <property type="entry name" value="PH-like_dom_sf"/>
</dbReference>
<proteinExistence type="predicted"/>
<dbReference type="CDD" id="cd14473">
    <property type="entry name" value="FERM_B-lobe"/>
    <property type="match status" value="1"/>
</dbReference>
<evidence type="ECO:0000259" key="2">
    <source>
        <dbReference type="PROSITE" id="PS50057"/>
    </source>
</evidence>
<sequence length="972" mass="109112">MAILTALSRENVGVRNVRMVKGNDGEHFFLEPEQRLEKFCPPGWRSHNRHILNARILFTLYLRVKYYPVTLDFVKTEQTLHHIYLQLRRDILDERLQCQRSAACQLAAIALQAEYGDKRDTMEYFMLSHYMPDRHMLSEIGNDDMLRREISDLWVKYAGVTIREAEMEYVKLCQTLREYGIHFHRLYRNKPSSLLTPSPLGDPDTGTQLWIGIMPRGVIVFEEQDGNRVPISQHPWHTTDTLQFDHKKFVICPHSDGSLEPPKFIYYTDDYKKSMYFVNFAAGQHRFCMKMRTWAATLPMDQSSLSRRKENGTKREPNDRKKESVPSNSTDFVPIDNSEKELPVPKMRHRERGVDTQVNNQTKPMNGLLKSNSARKMSPSMSIAQPVADMSIVSPTNNASEFLNHDESISVSLNQRLEEATQSPVGANSSSDYETFNITLFKDPHFGLGLTLVDGEIEKIEGIYVRSITPGGPAHLEGRLRVADRVTSINGVSLEGKSRHDAVDLVRQSASQVHMGILRLRFVYSSSESIEQSQQHPNDNNINKNSNNDALDAGDLDNKKRRFEKSPNISNNRKRLDQLSPPSKSPPISSVDLLNNKGSNGVITNNQPAQNSMVWLNDTSTGGGVSFYSRTLSALDESSRMYSGLGGEESDDSVVSDDNDNEIATKKNKNETSSNNDNRKPTPVMRKYVRASKSSLGVNNNDQRRQVKSKMENELLDRSSTSSGSNLDLRQQQKNSNKSRSLSNLIIDQEKLPKSNNKDWTEDVALSKYYSQSNGFNLICISLPKNENGSLGIQVAGGKGQKKVYVKALVAEPALSCKQIQTGDQLASVNEISTRNMNHHEVVELLRNAESPVHLGLLRQKDIKTREVKEEHSAETIDVMLEKPTSGSLGLSLARPPNSEGIYIRVISAGSVAATDGRLKVGDRLWMINGDSVASCSPAEVVEKLKAAQGFVKLVLKREAKDSFVNSADLRA</sequence>
<dbReference type="Gene3D" id="2.30.29.30">
    <property type="entry name" value="Pleckstrin-homology domain (PH domain)/Phosphotyrosine-binding domain (PTB)"/>
    <property type="match status" value="1"/>
</dbReference>
<accession>A0A915KN57</accession>
<feature type="domain" description="PDZ" evidence="3">
    <location>
        <begin position="878"/>
        <end position="960"/>
    </location>
</feature>
<feature type="compositionally biased region" description="Basic and acidic residues" evidence="1">
    <location>
        <begin position="307"/>
        <end position="324"/>
    </location>
</feature>
<dbReference type="PANTHER" id="PTHR46900">
    <property type="entry name" value="TYROSINE-PROTEIN PHOSPHATASE NON-RECEPTOR TYPE 13"/>
    <property type="match status" value="1"/>
</dbReference>
<dbReference type="Pfam" id="PF00595">
    <property type="entry name" value="PDZ"/>
    <property type="match status" value="3"/>
</dbReference>
<feature type="domain" description="PDZ" evidence="3">
    <location>
        <begin position="780"/>
        <end position="861"/>
    </location>
</feature>
<dbReference type="PROSITE" id="PS50106">
    <property type="entry name" value="PDZ"/>
    <property type="match status" value="3"/>
</dbReference>
<dbReference type="SMART" id="SM00295">
    <property type="entry name" value="B41"/>
    <property type="match status" value="1"/>
</dbReference>
<feature type="compositionally biased region" description="Polar residues" evidence="1">
    <location>
        <begin position="718"/>
        <end position="729"/>
    </location>
</feature>
<name>A0A915KN57_ROMCU</name>
<dbReference type="CDD" id="cd00136">
    <property type="entry name" value="PDZ_canonical"/>
    <property type="match status" value="1"/>
</dbReference>
<evidence type="ECO:0000313" key="4">
    <source>
        <dbReference type="Proteomes" id="UP000887565"/>
    </source>
</evidence>
<dbReference type="InterPro" id="IPR052074">
    <property type="entry name" value="NonRcpt_TyrProt_Phosphatase"/>
</dbReference>
<dbReference type="InterPro" id="IPR035963">
    <property type="entry name" value="FERM_2"/>
</dbReference>
<feature type="compositionally biased region" description="Acidic residues" evidence="1">
    <location>
        <begin position="648"/>
        <end position="661"/>
    </location>
</feature>
<feature type="region of interest" description="Disordered" evidence="1">
    <location>
        <begin position="302"/>
        <end position="337"/>
    </location>
</feature>
<feature type="compositionally biased region" description="Low complexity" evidence="1">
    <location>
        <begin position="529"/>
        <end position="553"/>
    </location>
</feature>
<feature type="domain" description="PDZ" evidence="3">
    <location>
        <begin position="437"/>
        <end position="521"/>
    </location>
</feature>
<dbReference type="SUPFAM" id="SSF50156">
    <property type="entry name" value="PDZ domain-like"/>
    <property type="match status" value="3"/>
</dbReference>
<dbReference type="WBParaSite" id="nRc.2.0.1.t39474-RA">
    <property type="protein sequence ID" value="nRc.2.0.1.t39474-RA"/>
    <property type="gene ID" value="nRc.2.0.1.g39474"/>
</dbReference>
<feature type="region of interest" description="Disordered" evidence="1">
    <location>
        <begin position="641"/>
        <end position="745"/>
    </location>
</feature>
<dbReference type="Pfam" id="PF00373">
    <property type="entry name" value="FERM_M"/>
    <property type="match status" value="1"/>
</dbReference>
<dbReference type="SUPFAM" id="SSF47031">
    <property type="entry name" value="Second domain of FERM"/>
    <property type="match status" value="1"/>
</dbReference>
<dbReference type="InterPro" id="IPR019748">
    <property type="entry name" value="FERM_central"/>
</dbReference>
<dbReference type="InterPro" id="IPR014352">
    <property type="entry name" value="FERM/acyl-CoA-bd_prot_sf"/>
</dbReference>